<name>A0A9J7ALX6_9PROT</name>
<accession>A0A9J7ALX6</accession>
<proteinExistence type="predicted"/>
<evidence type="ECO:0000259" key="2">
    <source>
        <dbReference type="PROSITE" id="PS51168"/>
    </source>
</evidence>
<evidence type="ECO:0000313" key="3">
    <source>
        <dbReference type="EMBL" id="UUX48158.1"/>
    </source>
</evidence>
<dbReference type="KEGG" id="naci:NUH88_12100"/>
<dbReference type="Proteomes" id="UP001060336">
    <property type="component" value="Chromosome"/>
</dbReference>
<dbReference type="InterPro" id="IPR002701">
    <property type="entry name" value="CM_II_prokaryot"/>
</dbReference>
<keyword evidence="4" id="KW-1185">Reference proteome</keyword>
<dbReference type="Gene3D" id="1.20.59.10">
    <property type="entry name" value="Chorismate mutase"/>
    <property type="match status" value="1"/>
</dbReference>
<dbReference type="SUPFAM" id="SSF48600">
    <property type="entry name" value="Chorismate mutase II"/>
    <property type="match status" value="1"/>
</dbReference>
<dbReference type="GO" id="GO:0004106">
    <property type="term" value="F:chorismate mutase activity"/>
    <property type="evidence" value="ECO:0007669"/>
    <property type="project" value="UniProtKB-EC"/>
</dbReference>
<dbReference type="RefSeq" id="WP_257766666.1">
    <property type="nucleotide sequence ID" value="NZ_CP102480.1"/>
</dbReference>
<reference evidence="3" key="1">
    <citation type="submission" date="2022-08" db="EMBL/GenBank/DDBJ databases">
        <title>Nisaea acidiphila sp. nov., isolated from a marine algal debris and emended description of the genus Nisaea Urios et al. 2008.</title>
        <authorList>
            <person name="Kwon K."/>
        </authorList>
    </citation>
    <scope>NUCLEOTIDE SEQUENCE</scope>
    <source>
        <strain evidence="3">MEBiC11861</strain>
    </source>
</reference>
<dbReference type="InterPro" id="IPR036263">
    <property type="entry name" value="Chorismate_II_sf"/>
</dbReference>
<feature type="domain" description="Chorismate mutase" evidence="2">
    <location>
        <begin position="1"/>
        <end position="88"/>
    </location>
</feature>
<gene>
    <name evidence="3" type="ORF">NUH88_12100</name>
</gene>
<dbReference type="EC" id="5.4.99.5" evidence="1"/>
<evidence type="ECO:0000256" key="1">
    <source>
        <dbReference type="ARBA" id="ARBA00012404"/>
    </source>
</evidence>
<dbReference type="Pfam" id="PF01817">
    <property type="entry name" value="CM_2"/>
    <property type="match status" value="1"/>
</dbReference>
<dbReference type="GO" id="GO:0046417">
    <property type="term" value="P:chorismate metabolic process"/>
    <property type="evidence" value="ECO:0007669"/>
    <property type="project" value="InterPro"/>
</dbReference>
<dbReference type="PROSITE" id="PS51168">
    <property type="entry name" value="CHORISMATE_MUT_2"/>
    <property type="match status" value="1"/>
</dbReference>
<keyword evidence="3" id="KW-0413">Isomerase</keyword>
<dbReference type="EMBL" id="CP102480">
    <property type="protein sequence ID" value="UUX48158.1"/>
    <property type="molecule type" value="Genomic_DNA"/>
</dbReference>
<organism evidence="3 4">
    <name type="scientific">Nisaea acidiphila</name>
    <dbReference type="NCBI Taxonomy" id="1862145"/>
    <lineage>
        <taxon>Bacteria</taxon>
        <taxon>Pseudomonadati</taxon>
        <taxon>Pseudomonadota</taxon>
        <taxon>Alphaproteobacteria</taxon>
        <taxon>Rhodospirillales</taxon>
        <taxon>Thalassobaculaceae</taxon>
        <taxon>Nisaea</taxon>
    </lineage>
</organism>
<dbReference type="AlphaFoldDB" id="A0A9J7ALX6"/>
<sequence>MSTLDDLRREIDGIDEALHDLLMRRVEIGKQVAEAKGGDRGPYFRPGREAQIIRRLVARNESFLNVPTLIRFWREILSANLNMQTHVHAAVFMAEGAERVYDLARDHCGISASIECMDGAGKVLDAVSSGAATLGVLPGVAMKAARWWPLLLSDRAEGMAPRIIARLPFCETGPEAGINGFAGDAFIVAAQEPEESGEDRTLFAVETGHAVDGEILDEADGFRLVEQAGFLEAPEGLERHMGGREGEVPYYRIGAYAAPVHAG</sequence>
<dbReference type="InterPro" id="IPR036979">
    <property type="entry name" value="CM_dom_sf"/>
</dbReference>
<dbReference type="SMART" id="SM00830">
    <property type="entry name" value="CM_2"/>
    <property type="match status" value="1"/>
</dbReference>
<protein>
    <recommendedName>
        <fullName evidence="1">chorismate mutase</fullName>
        <ecNumber evidence="1">5.4.99.5</ecNumber>
    </recommendedName>
</protein>
<evidence type="ECO:0000313" key="4">
    <source>
        <dbReference type="Proteomes" id="UP001060336"/>
    </source>
</evidence>